<sequence length="92" mass="9951">MTNIYYGGTRIAVPSYITKCHNCGHGSDLRGCPQAPLNIEGDAGNCTSPEAVKKVRQQIIEHIDLWLSQCDYDGDDDASVFLGTARSMVSSS</sequence>
<evidence type="ECO:0000313" key="2">
    <source>
        <dbReference type="Proteomes" id="UP000775213"/>
    </source>
</evidence>
<protein>
    <submittedName>
        <fullName evidence="1">Uncharacterized protein</fullName>
    </submittedName>
</protein>
<reference evidence="1 2" key="1">
    <citation type="journal article" date="2021" name="Hortic Res">
        <title>Chromosome-scale assembly of the Dendrobium chrysotoxum genome enhances the understanding of orchid evolution.</title>
        <authorList>
            <person name="Zhang Y."/>
            <person name="Zhang G.Q."/>
            <person name="Zhang D."/>
            <person name="Liu X.D."/>
            <person name="Xu X.Y."/>
            <person name="Sun W.H."/>
            <person name="Yu X."/>
            <person name="Zhu X."/>
            <person name="Wang Z.W."/>
            <person name="Zhao X."/>
            <person name="Zhong W.Y."/>
            <person name="Chen H."/>
            <person name="Yin W.L."/>
            <person name="Huang T."/>
            <person name="Niu S.C."/>
            <person name="Liu Z.J."/>
        </authorList>
    </citation>
    <scope>NUCLEOTIDE SEQUENCE [LARGE SCALE GENOMIC DNA]</scope>
    <source>
        <strain evidence="1">Lindl</strain>
    </source>
</reference>
<organism evidence="1 2">
    <name type="scientific">Dendrobium chrysotoxum</name>
    <name type="common">Orchid</name>
    <dbReference type="NCBI Taxonomy" id="161865"/>
    <lineage>
        <taxon>Eukaryota</taxon>
        <taxon>Viridiplantae</taxon>
        <taxon>Streptophyta</taxon>
        <taxon>Embryophyta</taxon>
        <taxon>Tracheophyta</taxon>
        <taxon>Spermatophyta</taxon>
        <taxon>Magnoliopsida</taxon>
        <taxon>Liliopsida</taxon>
        <taxon>Asparagales</taxon>
        <taxon>Orchidaceae</taxon>
        <taxon>Epidendroideae</taxon>
        <taxon>Malaxideae</taxon>
        <taxon>Dendrobiinae</taxon>
        <taxon>Dendrobium</taxon>
    </lineage>
</organism>
<gene>
    <name evidence="1" type="ORF">IEQ34_022323</name>
</gene>
<comment type="caution">
    <text evidence="1">The sequence shown here is derived from an EMBL/GenBank/DDBJ whole genome shotgun (WGS) entry which is preliminary data.</text>
</comment>
<keyword evidence="2" id="KW-1185">Reference proteome</keyword>
<name>A0AAV7FYQ6_DENCH</name>
<proteinExistence type="predicted"/>
<dbReference type="Proteomes" id="UP000775213">
    <property type="component" value="Unassembled WGS sequence"/>
</dbReference>
<accession>A0AAV7FYQ6</accession>
<evidence type="ECO:0000313" key="1">
    <source>
        <dbReference type="EMBL" id="KAH0448523.1"/>
    </source>
</evidence>
<dbReference type="AlphaFoldDB" id="A0AAV7FYQ6"/>
<dbReference type="EMBL" id="JAGFBR010000019">
    <property type="protein sequence ID" value="KAH0448523.1"/>
    <property type="molecule type" value="Genomic_DNA"/>
</dbReference>